<dbReference type="CDD" id="cd09009">
    <property type="entry name" value="PNP-EcPNPII_like"/>
    <property type="match status" value="1"/>
</dbReference>
<protein>
    <recommendedName>
        <fullName evidence="7">Purine nucleoside phosphorylase</fullName>
        <ecNumber evidence="7">2.4.2.1</ecNumber>
    </recommendedName>
    <alternativeName>
        <fullName evidence="7">Inosine-guanosine phosphorylase</fullName>
    </alternativeName>
</protein>
<dbReference type="InterPro" id="IPR035994">
    <property type="entry name" value="Nucleoside_phosphorylase_sf"/>
</dbReference>
<comment type="similarity">
    <text evidence="3 7">Belongs to the PNP/MTAP phosphorylase family.</text>
</comment>
<comment type="pathway">
    <text evidence="2 7">Purine metabolism; purine nucleoside salvage.</text>
</comment>
<gene>
    <name evidence="9" type="ORF">O4U47_13025</name>
</gene>
<dbReference type="PANTHER" id="PTHR11904:SF9">
    <property type="entry name" value="PURINE NUCLEOSIDE PHOSPHORYLASE-RELATED"/>
    <property type="match status" value="1"/>
</dbReference>
<evidence type="ECO:0000256" key="5">
    <source>
        <dbReference type="ARBA" id="ARBA00022679"/>
    </source>
</evidence>
<evidence type="ECO:0000256" key="1">
    <source>
        <dbReference type="ARBA" id="ARBA00002678"/>
    </source>
</evidence>
<dbReference type="Proteomes" id="UP001165685">
    <property type="component" value="Unassembled WGS sequence"/>
</dbReference>
<accession>A0ABT4TMV2</accession>
<dbReference type="PIRSF" id="PIRSF000477">
    <property type="entry name" value="PurNPase"/>
    <property type="match status" value="1"/>
</dbReference>
<evidence type="ECO:0000256" key="6">
    <source>
        <dbReference type="ARBA" id="ARBA00048556"/>
    </source>
</evidence>
<evidence type="ECO:0000313" key="9">
    <source>
        <dbReference type="EMBL" id="MDA2805437.1"/>
    </source>
</evidence>
<dbReference type="Pfam" id="PF01048">
    <property type="entry name" value="PNP_UDP_1"/>
    <property type="match status" value="1"/>
</dbReference>
<evidence type="ECO:0000256" key="2">
    <source>
        <dbReference type="ARBA" id="ARBA00005058"/>
    </source>
</evidence>
<organism evidence="9 10">
    <name type="scientific">Nocardiopsis suaedae</name>
    <dbReference type="NCBI Taxonomy" id="3018444"/>
    <lineage>
        <taxon>Bacteria</taxon>
        <taxon>Bacillati</taxon>
        <taxon>Actinomycetota</taxon>
        <taxon>Actinomycetes</taxon>
        <taxon>Streptosporangiales</taxon>
        <taxon>Nocardiopsidaceae</taxon>
        <taxon>Nocardiopsis</taxon>
    </lineage>
</organism>
<dbReference type="PANTHER" id="PTHR11904">
    <property type="entry name" value="METHYLTHIOADENOSINE/PURINE NUCLEOSIDE PHOSPHORYLASE"/>
    <property type="match status" value="1"/>
</dbReference>
<dbReference type="RefSeq" id="WP_270678150.1">
    <property type="nucleotide sequence ID" value="NZ_JAQFWP010000021.1"/>
</dbReference>
<dbReference type="EMBL" id="JAQFWP010000021">
    <property type="protein sequence ID" value="MDA2805437.1"/>
    <property type="molecule type" value="Genomic_DNA"/>
</dbReference>
<evidence type="ECO:0000256" key="4">
    <source>
        <dbReference type="ARBA" id="ARBA00022676"/>
    </source>
</evidence>
<dbReference type="InterPro" id="IPR011268">
    <property type="entry name" value="Purine_phosphorylase"/>
</dbReference>
<evidence type="ECO:0000313" key="10">
    <source>
        <dbReference type="Proteomes" id="UP001165685"/>
    </source>
</evidence>
<proteinExistence type="inferred from homology"/>
<sequence length="267" mass="27558">MVTTADAKEQAAAAAKELKSRTGADGYDALVVLGSGWTDVADHLGTPDIELDAAELPGFAAPTAPGHSGRLRSLWVGAKRVAVLCGRVHLGEAHDPMAVVHPVRTVIAAGAPVVVLTGSAGSLRTDYAVGEPILVRDHINLTGASPLTGPDFTDLSRAYSARLRGVAADADPSLAEGVYAEVTGPELMTPAELGMLRASGADLVGRSLALETIAAVEMEAEVMGLATVSNDAVGGVFEPFDPDAALEAVRRHTQRLGELLNTVLMRV</sequence>
<feature type="domain" description="Nucleoside phosphorylase" evidence="8">
    <location>
        <begin position="31"/>
        <end position="264"/>
    </location>
</feature>
<keyword evidence="4 7" id="KW-0328">Glycosyltransferase</keyword>
<dbReference type="Gene3D" id="3.40.50.1580">
    <property type="entry name" value="Nucleoside phosphorylase domain"/>
    <property type="match status" value="1"/>
</dbReference>
<evidence type="ECO:0000259" key="8">
    <source>
        <dbReference type="Pfam" id="PF01048"/>
    </source>
</evidence>
<dbReference type="SUPFAM" id="SSF53167">
    <property type="entry name" value="Purine and uridine phosphorylases"/>
    <property type="match status" value="1"/>
</dbReference>
<keyword evidence="5 7" id="KW-0808">Transferase</keyword>
<comment type="caution">
    <text evidence="9">The sequence shown here is derived from an EMBL/GenBank/DDBJ whole genome shotgun (WGS) entry which is preliminary data.</text>
</comment>
<comment type="catalytic activity">
    <reaction evidence="6">
        <text>a purine 2'-deoxy-D-ribonucleoside + phosphate = a purine nucleobase + 2-deoxy-alpha-D-ribose 1-phosphate</text>
        <dbReference type="Rhea" id="RHEA:36431"/>
        <dbReference type="ChEBI" id="CHEBI:26386"/>
        <dbReference type="ChEBI" id="CHEBI:43474"/>
        <dbReference type="ChEBI" id="CHEBI:57259"/>
        <dbReference type="ChEBI" id="CHEBI:142361"/>
        <dbReference type="EC" id="2.4.2.1"/>
    </reaction>
</comment>
<keyword evidence="10" id="KW-1185">Reference proteome</keyword>
<dbReference type="GO" id="GO:0004731">
    <property type="term" value="F:purine-nucleoside phosphorylase activity"/>
    <property type="evidence" value="ECO:0007669"/>
    <property type="project" value="UniProtKB-EC"/>
</dbReference>
<reference evidence="9" key="1">
    <citation type="submission" date="2023-01" db="EMBL/GenBank/DDBJ databases">
        <title>Draft genome sequence of Nocardiopsis sp. LSu2-4 isolated from halophytes.</title>
        <authorList>
            <person name="Duangmal K."/>
            <person name="Chantavorakit T."/>
        </authorList>
    </citation>
    <scope>NUCLEOTIDE SEQUENCE</scope>
    <source>
        <strain evidence="9">LSu2-4</strain>
    </source>
</reference>
<evidence type="ECO:0000256" key="7">
    <source>
        <dbReference type="PIRNR" id="PIRNR000477"/>
    </source>
</evidence>
<comment type="function">
    <text evidence="1">The purine nucleoside phosphorylases catalyze the phosphorolytic breakdown of the N-glycosidic bond in the beta-(deoxy)ribonucleoside molecules, with the formation of the corresponding free purine bases and pentose-1-phosphate. Cleaves guanosine, inosine, 2'-deoxyguanosine and 2'-deoxyinosine.</text>
</comment>
<dbReference type="InterPro" id="IPR000845">
    <property type="entry name" value="Nucleoside_phosphorylase_d"/>
</dbReference>
<dbReference type="NCBIfam" id="NF006054">
    <property type="entry name" value="PRK08202.1"/>
    <property type="match status" value="1"/>
</dbReference>
<dbReference type="EC" id="2.4.2.1" evidence="7"/>
<name>A0ABT4TMV2_9ACTN</name>
<evidence type="ECO:0000256" key="3">
    <source>
        <dbReference type="ARBA" id="ARBA00006751"/>
    </source>
</evidence>